<comment type="similarity">
    <text evidence="4 5">Belongs to the RNA methyltransferase RlmH family.</text>
</comment>
<evidence type="ECO:0000313" key="7">
    <source>
        <dbReference type="Proteomes" id="UP000019678"/>
    </source>
</evidence>
<dbReference type="HAMAP" id="MF_00658">
    <property type="entry name" value="23SrRNA_methyltr_H"/>
    <property type="match status" value="1"/>
</dbReference>
<evidence type="ECO:0000256" key="3">
    <source>
        <dbReference type="ARBA" id="ARBA00022691"/>
    </source>
</evidence>
<keyword evidence="1 5" id="KW-0489">Methyltransferase</keyword>
<dbReference type="GO" id="GO:0070038">
    <property type="term" value="F:rRNA (pseudouridine-N3-)-methyltransferase activity"/>
    <property type="evidence" value="ECO:0007669"/>
    <property type="project" value="UniProtKB-UniRule"/>
</dbReference>
<dbReference type="RefSeq" id="WP_044249069.1">
    <property type="nucleotide sequence ID" value="NZ_ASRX01000076.1"/>
</dbReference>
<comment type="function">
    <text evidence="5">Specifically methylates the pseudouridine at position 1915 (m3Psi1915) in 23S rRNA.</text>
</comment>
<dbReference type="PANTHER" id="PTHR33603">
    <property type="entry name" value="METHYLTRANSFERASE"/>
    <property type="match status" value="1"/>
</dbReference>
<comment type="caution">
    <text evidence="6">The sequence shown here is derived from an EMBL/GenBank/DDBJ whole genome shotgun (WGS) entry which is preliminary data.</text>
</comment>
<dbReference type="PIRSF" id="PIRSF004505">
    <property type="entry name" value="MT_bac"/>
    <property type="match status" value="1"/>
</dbReference>
<dbReference type="Gene3D" id="3.40.1280.10">
    <property type="match status" value="1"/>
</dbReference>
<dbReference type="GO" id="GO:0005737">
    <property type="term" value="C:cytoplasm"/>
    <property type="evidence" value="ECO:0007669"/>
    <property type="project" value="UniProtKB-SubCell"/>
</dbReference>
<comment type="catalytic activity">
    <reaction evidence="5">
        <text>pseudouridine(1915) in 23S rRNA + S-adenosyl-L-methionine = N(3)-methylpseudouridine(1915) in 23S rRNA + S-adenosyl-L-homocysteine + H(+)</text>
        <dbReference type="Rhea" id="RHEA:42752"/>
        <dbReference type="Rhea" id="RHEA-COMP:10221"/>
        <dbReference type="Rhea" id="RHEA-COMP:10222"/>
        <dbReference type="ChEBI" id="CHEBI:15378"/>
        <dbReference type="ChEBI" id="CHEBI:57856"/>
        <dbReference type="ChEBI" id="CHEBI:59789"/>
        <dbReference type="ChEBI" id="CHEBI:65314"/>
        <dbReference type="ChEBI" id="CHEBI:74486"/>
        <dbReference type="EC" id="2.1.1.177"/>
    </reaction>
</comment>
<dbReference type="Pfam" id="PF02590">
    <property type="entry name" value="SPOUT_MTase"/>
    <property type="match status" value="1"/>
</dbReference>
<reference evidence="6 7" key="1">
    <citation type="submission" date="2013-05" db="EMBL/GenBank/DDBJ databases">
        <title>Genome assembly of Chondromyces apiculatus DSM 436.</title>
        <authorList>
            <person name="Sharma G."/>
            <person name="Khatri I."/>
            <person name="Kaur C."/>
            <person name="Mayilraj S."/>
            <person name="Subramanian S."/>
        </authorList>
    </citation>
    <scope>NUCLEOTIDE SEQUENCE [LARGE SCALE GENOMIC DNA]</scope>
    <source>
        <strain evidence="6 7">DSM 436</strain>
    </source>
</reference>
<proteinExistence type="inferred from homology"/>
<dbReference type="AlphaFoldDB" id="A0A017SXY3"/>
<evidence type="ECO:0000256" key="5">
    <source>
        <dbReference type="HAMAP-Rule" id="MF_00658"/>
    </source>
</evidence>
<evidence type="ECO:0000256" key="4">
    <source>
        <dbReference type="ARBA" id="ARBA00038303"/>
    </source>
</evidence>
<feature type="binding site" evidence="5">
    <location>
        <position position="62"/>
    </location>
    <ligand>
        <name>S-adenosyl-L-methionine</name>
        <dbReference type="ChEBI" id="CHEBI:59789"/>
    </ligand>
</feature>
<dbReference type="InterPro" id="IPR003742">
    <property type="entry name" value="RlmH-like"/>
</dbReference>
<keyword evidence="5" id="KW-0963">Cytoplasm</keyword>
<gene>
    <name evidence="5" type="primary">rlmH</name>
    <name evidence="6" type="ORF">CAP_7978</name>
</gene>
<evidence type="ECO:0000256" key="2">
    <source>
        <dbReference type="ARBA" id="ARBA00022679"/>
    </source>
</evidence>
<protein>
    <recommendedName>
        <fullName evidence="5">Ribosomal RNA large subunit methyltransferase H</fullName>
        <ecNumber evidence="5">2.1.1.177</ecNumber>
    </recommendedName>
    <alternativeName>
        <fullName evidence="5">23S rRNA (pseudouridine1915-N3)-methyltransferase</fullName>
    </alternativeName>
    <alternativeName>
        <fullName evidence="5">23S rRNA m3Psi1915 methyltransferase</fullName>
    </alternativeName>
    <alternativeName>
        <fullName evidence="5">rRNA (pseudouridine-N3-)-methyltransferase RlmH</fullName>
    </alternativeName>
</protein>
<dbReference type="eggNOG" id="COG1576">
    <property type="taxonomic scope" value="Bacteria"/>
</dbReference>
<keyword evidence="7" id="KW-1185">Reference proteome</keyword>
<comment type="subunit">
    <text evidence="5">Homodimer.</text>
</comment>
<dbReference type="InterPro" id="IPR029028">
    <property type="entry name" value="Alpha/beta_knot_MTases"/>
</dbReference>
<dbReference type="EMBL" id="ASRX01000076">
    <property type="protein sequence ID" value="EYF01602.1"/>
    <property type="molecule type" value="Genomic_DNA"/>
</dbReference>
<dbReference type="InterPro" id="IPR029026">
    <property type="entry name" value="tRNA_m1G_MTases_N"/>
</dbReference>
<evidence type="ECO:0000313" key="6">
    <source>
        <dbReference type="EMBL" id="EYF01602.1"/>
    </source>
</evidence>
<name>A0A017SXY3_9BACT</name>
<dbReference type="STRING" id="1192034.CAP_7978"/>
<dbReference type="CDD" id="cd18081">
    <property type="entry name" value="RlmH-like"/>
    <property type="match status" value="1"/>
</dbReference>
<comment type="subcellular location">
    <subcellularLocation>
        <location evidence="5">Cytoplasm</location>
    </subcellularLocation>
</comment>
<dbReference type="Proteomes" id="UP000019678">
    <property type="component" value="Unassembled WGS sequence"/>
</dbReference>
<dbReference type="PANTHER" id="PTHR33603:SF1">
    <property type="entry name" value="RIBOSOMAL RNA LARGE SUBUNIT METHYLTRANSFERASE H"/>
    <property type="match status" value="1"/>
</dbReference>
<keyword evidence="3 5" id="KW-0949">S-adenosyl-L-methionine</keyword>
<accession>A0A017SXY3</accession>
<keyword evidence="2 5" id="KW-0808">Transferase</keyword>
<sequence>MRLIVIAVGRVKDRPLRAALDEYLGRVRRYVACDEVEIPDGPLPKVSQALTRAATGANVIALDVGGRALPSEAFATSLERWGSRGKGVVAFLIGGADGLPPEVSAAADDRWSLSTLTFPHRLARLVLVEQLYRAMTILRGEPYGH</sequence>
<keyword evidence="5" id="KW-0698">rRNA processing</keyword>
<dbReference type="SUPFAM" id="SSF75217">
    <property type="entry name" value="alpha/beta knot"/>
    <property type="match status" value="1"/>
</dbReference>
<dbReference type="EC" id="2.1.1.177" evidence="5"/>
<dbReference type="OrthoDB" id="9806643at2"/>
<organism evidence="6 7">
    <name type="scientific">Chondromyces apiculatus DSM 436</name>
    <dbReference type="NCBI Taxonomy" id="1192034"/>
    <lineage>
        <taxon>Bacteria</taxon>
        <taxon>Pseudomonadati</taxon>
        <taxon>Myxococcota</taxon>
        <taxon>Polyangia</taxon>
        <taxon>Polyangiales</taxon>
        <taxon>Polyangiaceae</taxon>
        <taxon>Chondromyces</taxon>
    </lineage>
</organism>
<evidence type="ECO:0000256" key="1">
    <source>
        <dbReference type="ARBA" id="ARBA00022603"/>
    </source>
</evidence>
<feature type="binding site" evidence="5">
    <location>
        <begin position="113"/>
        <end position="118"/>
    </location>
    <ligand>
        <name>S-adenosyl-L-methionine</name>
        <dbReference type="ChEBI" id="CHEBI:59789"/>
    </ligand>
</feature>
<feature type="binding site" evidence="5">
    <location>
        <position position="94"/>
    </location>
    <ligand>
        <name>S-adenosyl-L-methionine</name>
        <dbReference type="ChEBI" id="CHEBI:59789"/>
    </ligand>
</feature>